<gene>
    <name evidence="1" type="ORF">AVEN_250061_1</name>
</gene>
<keyword evidence="2" id="KW-1185">Reference proteome</keyword>
<sequence>MLDSVLVKNGGSPFLRGEYSGIRQEVSQEERLRNAKNASWEACELSTIECAVIAIISDLLTVRVTYERLLTVRVAKYEELHLQCRAEACELSAIDVLFIAIISDLLTVRVATYESELHPSAGWKPPVS</sequence>
<dbReference type="Proteomes" id="UP000499080">
    <property type="component" value="Unassembled WGS sequence"/>
</dbReference>
<proteinExistence type="predicted"/>
<comment type="caution">
    <text evidence="1">The sequence shown here is derived from an EMBL/GenBank/DDBJ whole genome shotgun (WGS) entry which is preliminary data.</text>
</comment>
<organism evidence="1 2">
    <name type="scientific">Araneus ventricosus</name>
    <name type="common">Orbweaver spider</name>
    <name type="synonym">Epeira ventricosa</name>
    <dbReference type="NCBI Taxonomy" id="182803"/>
    <lineage>
        <taxon>Eukaryota</taxon>
        <taxon>Metazoa</taxon>
        <taxon>Ecdysozoa</taxon>
        <taxon>Arthropoda</taxon>
        <taxon>Chelicerata</taxon>
        <taxon>Arachnida</taxon>
        <taxon>Araneae</taxon>
        <taxon>Araneomorphae</taxon>
        <taxon>Entelegynae</taxon>
        <taxon>Araneoidea</taxon>
        <taxon>Araneidae</taxon>
        <taxon>Araneus</taxon>
    </lineage>
</organism>
<reference evidence="1 2" key="1">
    <citation type="journal article" date="2019" name="Sci. Rep.">
        <title>Orb-weaving spider Araneus ventricosus genome elucidates the spidroin gene catalogue.</title>
        <authorList>
            <person name="Kono N."/>
            <person name="Nakamura H."/>
            <person name="Ohtoshi R."/>
            <person name="Moran D.A.P."/>
            <person name="Shinohara A."/>
            <person name="Yoshida Y."/>
            <person name="Fujiwara M."/>
            <person name="Mori M."/>
            <person name="Tomita M."/>
            <person name="Arakawa K."/>
        </authorList>
    </citation>
    <scope>NUCLEOTIDE SEQUENCE [LARGE SCALE GENOMIC DNA]</scope>
</reference>
<evidence type="ECO:0000313" key="2">
    <source>
        <dbReference type="Proteomes" id="UP000499080"/>
    </source>
</evidence>
<evidence type="ECO:0000313" key="1">
    <source>
        <dbReference type="EMBL" id="GBN89390.1"/>
    </source>
</evidence>
<name>A0A4Y2SPM5_ARAVE</name>
<dbReference type="EMBL" id="BGPR01022759">
    <property type="protein sequence ID" value="GBN89390.1"/>
    <property type="molecule type" value="Genomic_DNA"/>
</dbReference>
<accession>A0A4Y2SPM5</accession>
<protein>
    <submittedName>
        <fullName evidence="1">Uncharacterized protein</fullName>
    </submittedName>
</protein>
<dbReference type="AlphaFoldDB" id="A0A4Y2SPM5"/>